<feature type="region of interest" description="Disordered" evidence="3">
    <location>
        <begin position="621"/>
        <end position="644"/>
    </location>
</feature>
<dbReference type="Pfam" id="PF02145">
    <property type="entry name" value="Rap_GAP"/>
    <property type="match status" value="1"/>
</dbReference>
<feature type="region of interest" description="Disordered" evidence="3">
    <location>
        <begin position="915"/>
        <end position="943"/>
    </location>
</feature>
<feature type="compositionally biased region" description="Basic residues" evidence="3">
    <location>
        <begin position="87"/>
        <end position="106"/>
    </location>
</feature>
<feature type="compositionally biased region" description="Low complexity" evidence="3">
    <location>
        <begin position="201"/>
        <end position="219"/>
    </location>
</feature>
<feature type="compositionally biased region" description="Polar residues" evidence="3">
    <location>
        <begin position="2721"/>
        <end position="2733"/>
    </location>
</feature>
<comment type="caution">
    <text evidence="5">The sequence shown here is derived from an EMBL/GenBank/DDBJ whole genome shotgun (WGS) entry which is preliminary data.</text>
</comment>
<protein>
    <recommendedName>
        <fullName evidence="4">Rap-GAP domain-containing protein</fullName>
    </recommendedName>
</protein>
<feature type="coiled-coil region" evidence="2">
    <location>
        <begin position="2643"/>
        <end position="2670"/>
    </location>
</feature>
<dbReference type="GO" id="GO:0005096">
    <property type="term" value="F:GTPase activator activity"/>
    <property type="evidence" value="ECO:0007669"/>
    <property type="project" value="UniProtKB-KW"/>
</dbReference>
<feature type="region of interest" description="Disordered" evidence="3">
    <location>
        <begin position="2205"/>
        <end position="2224"/>
    </location>
</feature>
<feature type="compositionally biased region" description="Pro residues" evidence="3">
    <location>
        <begin position="2755"/>
        <end position="2764"/>
    </location>
</feature>
<sequence>MNETSAHLLIIDNQHNQNKPSVDNKNNVSTTTTIHHHPYIPSSSSLNYATNELVLSSPNNVNELSTNGTNNSNQLLINSSYATQKNHQQHYQHHRTGHQNHNRHNHHLANNTQRPAINNTSTISSITASNIVVGQSSSSPSSSTSSSSSSGAAVAAAQLVPATTTSSSSLATIVTSTSNGYSDLLRYRSQEFYTKLVYSNGSNCNSSSSSSTTTNGNNNKESHLDYSTTSKCFTTNDGTKESIALGAKELSLNDLSQIGANNHNYHNYNHISSNKFANHPNTLLRSAVPAHNGIGHRNHYQPQHPHYANHLYSPAVGNSVTSLQRSNSSLSLSYHQQLQFQKKYKLLHNQHYPHIAQSLAAANTQVALSTHNLFSSTSNQNTTTADSGYCSAYSGGSIASGTLDSRISKFSTDSGYYHQQYHQQQQQPQQSQPPTTTHSQQTVVTNQLSTLDGKNNVVQTISSSSPSSSSSSSSIESLPTGTNYYSSHPSLSISTNGHPSHNSKLSLMVSNTSPIKIDGSPPQPPRSYLGGGNSVGRATLTRSASSGVAQSETTLSVVPNQPYNSYYTVANAVNTSSASGPSNSNCSSRTSSLLNGPGGHLVQQTISGSTNVDTKVSMTQYGSPSHHNQHHHQQQGQYGYAGNTQSYHHLYGTSSGSGKPVAAAPLAPMVTGQPSPYHKTTSGGVGGGGSSIIVSPSTSTTYALPLSSSSSSRPQRFPTTITQTKSPSIVKLVSTSGTMHAANNVTNAIMSASYHSAQHQQYSAMMKGANSMTESTHSATSFSNSSSNELNNTGNVSRNKSTNNSSSGNGGSGFPRSLFSSSSKTNKLFGSVSSIDLQLSNVKVSNVFPFGSQHNAAISSTICSSGGDDDDEEQRKHTQTNDVRSYILGKRRPITQYRVFHICCLKESQKVSVVERKSSRVSRSLKSSSHGSDASEFGSNNNGTGTISSGSNLSATSSFFRLFSSSSSKKMVPTFGISNQQTAGGCSGSSSSSASSSSSSHTVTAKSVSRDKMVNGRKKSMFPLKDETGSETIVIPANEILFRKYFTFYDLLSATSLNRLFELTVPSGSSSGNGTATTNTIQSVNSSTCSIMSTSSLSMSSTSGVHSIESSSTTTNSSTYHQRKNVMNGTSSASSGRVATTFESSTLSSTSSYSSCASSMSSGVCTTGGPMAGTITNPTYFNPSSSIQTNSSNVNHPHLTSTAINTGEIPFDIGNDLLSPSPNYMNEIGTERQYSIELRWNNGSAEELPPEMLDEHKHNEDQSIASLNGNNASHSTPKTLDGAVKGIQSETPSGESMIPPQHSPAYAKRINIFSDGSPFAALSAHSVMCDLYGSRNSLTVGTGADRMKSISAANIADGLGSLSIVGSAGGNTIGSGVSSATKVSRCPFALSSDKCNLLEMDHGTNYYRTHFRDFEHQNWLQIHEKYGPLVVSLRKERVKNGGNFGSSESSSKQSASTITRWRVIVRTTSLIPLRGTIAALPSLCLPSGACGSLDSGSGKRNQESFNINSFRDVLQLVTPKNVNVNNFKLGSPTSVSLLLKLDELSQNTEYKIGVLYAYGDQHSEEEFYNNILDYSASRNHPFFEFMGLIASRVRLKDFKGYKAGLDVHNDTTGEYSWASRFAHVDIMFHVCPELPFTETNRQQLPRKRHIGNDIVTIIFLHEDFTGPAFTPSLIRSKFQQVFIIIKPINNGQFYRVAVARHRQVPLFGPPLKPYYSRHELKDFILTKIINAENACHSVNKFAEMAKRTRNEYLVDLCVKHVLNQTVQHLDQATSSASGLNSFKKLFGSSSSKNHLTAFEFNKDSYGTSGTLRFQGMKDLPTLLGGVMFNERCAGSSVPSRLYVHDYSTGRDIMVSILLTNEAIIVIDSARSEVIWAAPVTSIIGWTDSSGVFSTSPASGMEHIVNGNGVAAVPKRFSAKLQTRSSPDTNLSGPFEARELRLYYHQGECIQIMQRPTGATLQIPREASPATTYSKQARNSQPNAIAALASTRRNDDPILQMIRILELITRKAELREIVIKRKSSSTHKTMPTHPNKNDLGPLDLLGRTGSQFGFSLSLSTGIVEDISDQTLAAYHLSVGCKVLEVAKLSFAVMAPEELQDLLAGSYITSLTFTDFNFLRMQPRCACAWPQALMLLQKQKNQMTPPSEYENLPLMPKTGSPLKALPNGSIFGVKSIHITHNLPPSQYNVSPVNSSHQTLMNVSSTSSTASSYYSSNQNQSPSTQSYNQPLYQAKSALNLSQFNHQTNHPSPAKSGANLTITMATNQVGNCSTVSRSRSTTIANNSNGNSLKDNLIRLITMDDIGGVSPGSSTHSPSHTNKTNDANVSSNGNIQNDDTESEMLEDQIQISQDSDEPLNSIQLSLVSNHFPNYNSATSSTNRSDGGRNGGYYSSAQQSHQSQRPNYGGSGSEMTDPYMSYAASSRYSTASSTQYSSLGRNGGCNGRDSGGTTQIQLTNNNNNNNNNNALSISSNQMRNMALPEASDCYLLTAQPVRVDSTSSSSSATVATNGSSRNDQMIHSHSQQTMTNRTTGSSMESANNQSNMSGTSGNTLFSSILSSSTGTSASDTIADIVWPSMHQPVESPPTSLMIHTPIANRGQTNQTNSNSLSKNEIIVTGSESTSNRQSNIGNPYHLNDEVRKLSFERHVLADTITKLREENQRLHQESQTASQQLRKLTEWFFSAGGAGSNATTSSGSSSNSVTPQNMGSANLPAAASSANVPSTTTISIKQTPQSIPLNSNGNNGPSNQTQVQGEESSPPPPSGASI</sequence>
<dbReference type="GO" id="GO:0051056">
    <property type="term" value="P:regulation of small GTPase mediated signal transduction"/>
    <property type="evidence" value="ECO:0007669"/>
    <property type="project" value="InterPro"/>
</dbReference>
<dbReference type="Proteomes" id="UP001142055">
    <property type="component" value="Chromosome 3"/>
</dbReference>
<evidence type="ECO:0000259" key="4">
    <source>
        <dbReference type="PROSITE" id="PS50085"/>
    </source>
</evidence>
<feature type="compositionally biased region" description="Low complexity" evidence="3">
    <location>
        <begin position="2454"/>
        <end position="2463"/>
    </location>
</feature>
<reference evidence="5" key="1">
    <citation type="submission" date="2022-12" db="EMBL/GenBank/DDBJ databases">
        <title>Genome assemblies of Blomia tropicalis.</title>
        <authorList>
            <person name="Cui Y."/>
        </authorList>
    </citation>
    <scope>NUCLEOTIDE SEQUENCE</scope>
    <source>
        <tissue evidence="5">Adult mites</tissue>
    </source>
</reference>
<feature type="region of interest" description="Disordered" evidence="3">
    <location>
        <begin position="84"/>
        <end position="106"/>
    </location>
</feature>
<dbReference type="InterPro" id="IPR050989">
    <property type="entry name" value="Rap1_Ran_GAP"/>
</dbReference>
<dbReference type="SUPFAM" id="SSF111347">
    <property type="entry name" value="Rap/Ran-GAP"/>
    <property type="match status" value="1"/>
</dbReference>
<dbReference type="GO" id="GO:0005737">
    <property type="term" value="C:cytoplasm"/>
    <property type="evidence" value="ECO:0007669"/>
    <property type="project" value="TreeGrafter"/>
</dbReference>
<feature type="region of interest" description="Disordered" evidence="3">
    <location>
        <begin position="2492"/>
        <end position="2545"/>
    </location>
</feature>
<feature type="compositionally biased region" description="Gly residues" evidence="3">
    <location>
        <begin position="2435"/>
        <end position="2444"/>
    </location>
</feature>
<evidence type="ECO:0000256" key="2">
    <source>
        <dbReference type="SAM" id="Coils"/>
    </source>
</evidence>
<keyword evidence="6" id="KW-1185">Reference proteome</keyword>
<feature type="region of interest" description="Disordered" evidence="3">
    <location>
        <begin position="765"/>
        <end position="813"/>
    </location>
</feature>
<feature type="compositionally biased region" description="Low complexity" evidence="3">
    <location>
        <begin position="2306"/>
        <end position="2316"/>
    </location>
</feature>
<feature type="compositionally biased region" description="Low complexity" evidence="3">
    <location>
        <begin position="2734"/>
        <end position="2745"/>
    </location>
</feature>
<gene>
    <name evidence="5" type="ORF">RDWZM_009319</name>
</gene>
<evidence type="ECO:0000313" key="6">
    <source>
        <dbReference type="Proteomes" id="UP001142055"/>
    </source>
</evidence>
<feature type="compositionally biased region" description="Low complexity" evidence="3">
    <location>
        <begin position="2706"/>
        <end position="2720"/>
    </location>
</feature>
<feature type="compositionally biased region" description="Low complexity" evidence="3">
    <location>
        <begin position="462"/>
        <end position="474"/>
    </location>
</feature>
<dbReference type="InterPro" id="IPR035974">
    <property type="entry name" value="Rap/Ran-GAP_sf"/>
</dbReference>
<feature type="region of interest" description="Disordered" evidence="3">
    <location>
        <begin position="2428"/>
        <end position="2466"/>
    </location>
</feature>
<feature type="compositionally biased region" description="Polar residues" evidence="3">
    <location>
        <begin position="2511"/>
        <end position="2545"/>
    </location>
</feature>
<feature type="region of interest" description="Disordered" evidence="3">
    <location>
        <begin position="2684"/>
        <end position="2764"/>
    </location>
</feature>
<accession>A0A9Q0M647</accession>
<keyword evidence="2" id="KW-0175">Coiled coil</keyword>
<dbReference type="PANTHER" id="PTHR15711">
    <property type="entry name" value="RAP GTPASE-ACTIVATING PROTEIN"/>
    <property type="match status" value="1"/>
</dbReference>
<feature type="compositionally biased region" description="Low complexity" evidence="3">
    <location>
        <begin position="1102"/>
        <end position="1119"/>
    </location>
</feature>
<feature type="region of interest" description="Disordered" evidence="3">
    <location>
        <begin position="986"/>
        <end position="1023"/>
    </location>
</feature>
<feature type="compositionally biased region" description="Low complexity" evidence="3">
    <location>
        <begin position="2686"/>
        <end position="2698"/>
    </location>
</feature>
<feature type="compositionally biased region" description="Polar residues" evidence="3">
    <location>
        <begin position="1125"/>
        <end position="1135"/>
    </location>
</feature>
<evidence type="ECO:0000313" key="5">
    <source>
        <dbReference type="EMBL" id="KAJ6218162.1"/>
    </source>
</evidence>
<feature type="domain" description="Rap-GAP" evidence="4">
    <location>
        <begin position="1538"/>
        <end position="1756"/>
    </location>
</feature>
<dbReference type="InterPro" id="IPR000331">
    <property type="entry name" value="Rap/Ran_GAP_dom"/>
</dbReference>
<feature type="region of interest" description="Disordered" evidence="3">
    <location>
        <begin position="512"/>
        <end position="546"/>
    </location>
</feature>
<name>A0A9Q0M647_BLOTA</name>
<feature type="region of interest" description="Disordered" evidence="3">
    <location>
        <begin position="201"/>
        <end position="225"/>
    </location>
</feature>
<feature type="region of interest" description="Disordered" evidence="3">
    <location>
        <begin position="458"/>
        <end position="479"/>
    </location>
</feature>
<evidence type="ECO:0000256" key="3">
    <source>
        <dbReference type="SAM" id="MobiDB-lite"/>
    </source>
</evidence>
<dbReference type="EMBL" id="JAPWDV010000003">
    <property type="protein sequence ID" value="KAJ6218162.1"/>
    <property type="molecule type" value="Genomic_DNA"/>
</dbReference>
<feature type="compositionally biased region" description="Polar residues" evidence="3">
    <location>
        <begin position="2317"/>
        <end position="2332"/>
    </location>
</feature>
<feature type="compositionally biased region" description="Polar residues" evidence="3">
    <location>
        <begin position="2370"/>
        <end position="2379"/>
    </location>
</feature>
<feature type="compositionally biased region" description="Low complexity" evidence="3">
    <location>
        <begin position="775"/>
        <end position="807"/>
    </location>
</feature>
<evidence type="ECO:0000256" key="1">
    <source>
        <dbReference type="ARBA" id="ARBA00022468"/>
    </source>
</evidence>
<feature type="compositionally biased region" description="Low complexity" evidence="3">
    <location>
        <begin position="2389"/>
        <end position="2398"/>
    </location>
</feature>
<dbReference type="OMA" id="QNWLQIH"/>
<feature type="region of interest" description="Disordered" evidence="3">
    <location>
        <begin position="1102"/>
        <end position="1135"/>
    </location>
</feature>
<feature type="region of interest" description="Disordered" evidence="3">
    <location>
        <begin position="2303"/>
        <end position="2341"/>
    </location>
</feature>
<feature type="region of interest" description="Disordered" evidence="3">
    <location>
        <begin position="417"/>
        <end position="442"/>
    </location>
</feature>
<feature type="compositionally biased region" description="Low complexity" evidence="3">
    <location>
        <begin position="988"/>
        <end position="1000"/>
    </location>
</feature>
<feature type="compositionally biased region" description="Low complexity" evidence="3">
    <location>
        <begin position="417"/>
        <end position="441"/>
    </location>
</feature>
<dbReference type="PANTHER" id="PTHR15711:SF22">
    <property type="entry name" value="RAP-GAP DOMAIN-CONTAINING PROTEIN"/>
    <property type="match status" value="1"/>
</dbReference>
<dbReference type="Gene3D" id="3.40.50.11210">
    <property type="entry name" value="Rap/Ran-GAP"/>
    <property type="match status" value="1"/>
</dbReference>
<proteinExistence type="predicted"/>
<organism evidence="5 6">
    <name type="scientific">Blomia tropicalis</name>
    <name type="common">Mite</name>
    <dbReference type="NCBI Taxonomy" id="40697"/>
    <lineage>
        <taxon>Eukaryota</taxon>
        <taxon>Metazoa</taxon>
        <taxon>Ecdysozoa</taxon>
        <taxon>Arthropoda</taxon>
        <taxon>Chelicerata</taxon>
        <taxon>Arachnida</taxon>
        <taxon>Acari</taxon>
        <taxon>Acariformes</taxon>
        <taxon>Sarcoptiformes</taxon>
        <taxon>Astigmata</taxon>
        <taxon>Glycyphagoidea</taxon>
        <taxon>Echimyopodidae</taxon>
        <taxon>Blomia</taxon>
    </lineage>
</organism>
<keyword evidence="1" id="KW-0343">GTPase activation</keyword>
<feature type="region of interest" description="Disordered" evidence="3">
    <location>
        <begin position="2370"/>
        <end position="2409"/>
    </location>
</feature>
<feature type="region of interest" description="Disordered" evidence="3">
    <location>
        <begin position="861"/>
        <end position="881"/>
    </location>
</feature>
<feature type="compositionally biased region" description="Low complexity" evidence="3">
    <location>
        <begin position="2495"/>
        <end position="2510"/>
    </location>
</feature>
<dbReference type="PROSITE" id="PS50085">
    <property type="entry name" value="RAPGAP"/>
    <property type="match status" value="1"/>
</dbReference>